<dbReference type="EMBL" id="BAAAQT010000005">
    <property type="protein sequence ID" value="GAA2173373.1"/>
    <property type="molecule type" value="Genomic_DNA"/>
</dbReference>
<dbReference type="InterPro" id="IPR027417">
    <property type="entry name" value="P-loop_NTPase"/>
</dbReference>
<dbReference type="PROSITE" id="PS50052">
    <property type="entry name" value="GUANYLATE_KINASE_2"/>
    <property type="match status" value="1"/>
</dbReference>
<evidence type="ECO:0000256" key="1">
    <source>
        <dbReference type="ARBA" id="ARBA00003531"/>
    </source>
</evidence>
<dbReference type="PROSITE" id="PS00856">
    <property type="entry name" value="GUANYLATE_KINASE_1"/>
    <property type="match status" value="1"/>
</dbReference>
<dbReference type="NCBIfam" id="TIGR03263">
    <property type="entry name" value="guanyl_kin"/>
    <property type="match status" value="1"/>
</dbReference>
<evidence type="ECO:0000313" key="13">
    <source>
        <dbReference type="EMBL" id="GAA2173373.1"/>
    </source>
</evidence>
<comment type="similarity">
    <text evidence="2 11">Belongs to the guanylate kinase family.</text>
</comment>
<dbReference type="CDD" id="cd00071">
    <property type="entry name" value="GMPK"/>
    <property type="match status" value="1"/>
</dbReference>
<dbReference type="EC" id="2.7.4.8" evidence="3 11"/>
<proteinExistence type="inferred from homology"/>
<organism evidence="13 14">
    <name type="scientific">Agrococcus versicolor</name>
    <dbReference type="NCBI Taxonomy" id="501482"/>
    <lineage>
        <taxon>Bacteria</taxon>
        <taxon>Bacillati</taxon>
        <taxon>Actinomycetota</taxon>
        <taxon>Actinomycetes</taxon>
        <taxon>Micrococcales</taxon>
        <taxon>Microbacteriaceae</taxon>
        <taxon>Agrococcus</taxon>
    </lineage>
</organism>
<dbReference type="Gene3D" id="1.10.8.50">
    <property type="match status" value="1"/>
</dbReference>
<evidence type="ECO:0000256" key="6">
    <source>
        <dbReference type="ARBA" id="ARBA00022741"/>
    </source>
</evidence>
<keyword evidence="11" id="KW-0963">Cytoplasm</keyword>
<dbReference type="SUPFAM" id="SSF46946">
    <property type="entry name" value="S13-like H2TH domain"/>
    <property type="match status" value="1"/>
</dbReference>
<keyword evidence="5 11" id="KW-0808">Transferase</keyword>
<comment type="function">
    <text evidence="1 11">Essential for recycling GMP and indirectly, cGMP.</text>
</comment>
<comment type="subcellular location">
    <subcellularLocation>
        <location evidence="11">Cytoplasm</location>
    </subcellularLocation>
</comment>
<dbReference type="InterPro" id="IPR008145">
    <property type="entry name" value="GK/Ca_channel_bsu"/>
</dbReference>
<feature type="domain" description="Guanylate kinase-like" evidence="12">
    <location>
        <begin position="105"/>
        <end position="284"/>
    </location>
</feature>
<keyword evidence="6 11" id="KW-0547">Nucleotide-binding</keyword>
<evidence type="ECO:0000256" key="9">
    <source>
        <dbReference type="ARBA" id="ARBA00030128"/>
    </source>
</evidence>
<evidence type="ECO:0000256" key="8">
    <source>
        <dbReference type="ARBA" id="ARBA00022840"/>
    </source>
</evidence>
<gene>
    <name evidence="11" type="primary">gmk</name>
    <name evidence="13" type="ORF">GCM10009846_15140</name>
</gene>
<dbReference type="InterPro" id="IPR047806">
    <property type="entry name" value="IHF_actinobact"/>
</dbReference>
<protein>
    <recommendedName>
        <fullName evidence="4 11">Guanylate kinase</fullName>
        <ecNumber evidence="3 11">2.7.4.8</ecNumber>
    </recommendedName>
    <alternativeName>
        <fullName evidence="9 11">GMP kinase</fullName>
    </alternativeName>
</protein>
<dbReference type="InterPro" id="IPR020590">
    <property type="entry name" value="Guanylate_kinase_CS"/>
</dbReference>
<dbReference type="InterPro" id="IPR017665">
    <property type="entry name" value="Guanylate_kinase"/>
</dbReference>
<dbReference type="SMART" id="SM00072">
    <property type="entry name" value="GuKc"/>
    <property type="match status" value="1"/>
</dbReference>
<feature type="binding site" evidence="11">
    <location>
        <begin position="112"/>
        <end position="119"/>
    </location>
    <ligand>
        <name>ATP</name>
        <dbReference type="ChEBI" id="CHEBI:30616"/>
    </ligand>
</feature>
<dbReference type="Gene3D" id="3.40.50.300">
    <property type="entry name" value="P-loop containing nucleotide triphosphate hydrolases"/>
    <property type="match status" value="1"/>
</dbReference>
<evidence type="ECO:0000256" key="4">
    <source>
        <dbReference type="ARBA" id="ARBA00016296"/>
    </source>
</evidence>
<dbReference type="InterPro" id="IPR055201">
    <property type="entry name" value="IHF-like_H2TH"/>
</dbReference>
<dbReference type="Pfam" id="PF22525">
    <property type="entry name" value="H2TH_5"/>
    <property type="match status" value="1"/>
</dbReference>
<dbReference type="InterPro" id="IPR008144">
    <property type="entry name" value="Guanylate_kin-like_dom"/>
</dbReference>
<evidence type="ECO:0000256" key="2">
    <source>
        <dbReference type="ARBA" id="ARBA00005790"/>
    </source>
</evidence>
<evidence type="ECO:0000256" key="7">
    <source>
        <dbReference type="ARBA" id="ARBA00022777"/>
    </source>
</evidence>
<evidence type="ECO:0000256" key="10">
    <source>
        <dbReference type="ARBA" id="ARBA00048594"/>
    </source>
</evidence>
<name>A0ABN3ARB7_9MICO</name>
<keyword evidence="8 11" id="KW-0067">ATP-binding</keyword>
<dbReference type="PANTHER" id="PTHR23117:SF13">
    <property type="entry name" value="GUANYLATE KINASE"/>
    <property type="match status" value="1"/>
</dbReference>
<keyword evidence="7 11" id="KW-0418">Kinase</keyword>
<dbReference type="SUPFAM" id="SSF52540">
    <property type="entry name" value="P-loop containing nucleoside triphosphate hydrolases"/>
    <property type="match status" value="1"/>
</dbReference>
<evidence type="ECO:0000259" key="12">
    <source>
        <dbReference type="PROSITE" id="PS50052"/>
    </source>
</evidence>
<dbReference type="Proteomes" id="UP001501599">
    <property type="component" value="Unassembled WGS sequence"/>
</dbReference>
<dbReference type="InterPro" id="IPR010979">
    <property type="entry name" value="Ribosomal_uS13-like_H2TH"/>
</dbReference>
<evidence type="ECO:0000313" key="14">
    <source>
        <dbReference type="Proteomes" id="UP001501599"/>
    </source>
</evidence>
<evidence type="ECO:0000256" key="11">
    <source>
        <dbReference type="HAMAP-Rule" id="MF_00328"/>
    </source>
</evidence>
<dbReference type="NCBIfam" id="NF041260">
    <property type="entry name" value="actino_IHF"/>
    <property type="match status" value="1"/>
</dbReference>
<dbReference type="Gene3D" id="3.30.63.10">
    <property type="entry name" value="Guanylate Kinase phosphate binding domain"/>
    <property type="match status" value="1"/>
</dbReference>
<evidence type="ECO:0000256" key="5">
    <source>
        <dbReference type="ARBA" id="ARBA00022679"/>
    </source>
</evidence>
<dbReference type="RefSeq" id="WP_344342312.1">
    <property type="nucleotide sequence ID" value="NZ_BAAAQT010000005.1"/>
</dbReference>
<dbReference type="HAMAP" id="MF_00328">
    <property type="entry name" value="Guanylate_kinase"/>
    <property type="match status" value="1"/>
</dbReference>
<comment type="catalytic activity">
    <reaction evidence="10 11">
        <text>GMP + ATP = GDP + ADP</text>
        <dbReference type="Rhea" id="RHEA:20780"/>
        <dbReference type="ChEBI" id="CHEBI:30616"/>
        <dbReference type="ChEBI" id="CHEBI:58115"/>
        <dbReference type="ChEBI" id="CHEBI:58189"/>
        <dbReference type="ChEBI" id="CHEBI:456216"/>
        <dbReference type="EC" id="2.7.4.8"/>
    </reaction>
</comment>
<sequence>MTLDPAAGAEAALRARRARAEVKRAVHARERTALQVAEAAWEHPGSAEASLRVTELLDAIPGIGARRAERTLERLEISPRKRVGGLGARQRERLREWLDVDPAPARLIVLAGPTAVGKGTVAQHVREHYPWIRHSVSWTTRAPRPGEIDGVHYRFVSDAEFDEGLAEDAFVEWATVHNSHRYGTPRAQVQEVLDTGDSVLLEIDLQGARQIRDSMPEALLVFLAPPSWEELVRRLVGRGTEDEAERTRRLATAEVELASQDEFDAIVVNRDVAEAAAEVVGLIGR</sequence>
<comment type="caution">
    <text evidence="13">The sequence shown here is derived from an EMBL/GenBank/DDBJ whole genome shotgun (WGS) entry which is preliminary data.</text>
</comment>
<evidence type="ECO:0000256" key="3">
    <source>
        <dbReference type="ARBA" id="ARBA00012961"/>
    </source>
</evidence>
<accession>A0ABN3ARB7</accession>
<dbReference type="Pfam" id="PF00625">
    <property type="entry name" value="Guanylate_kin"/>
    <property type="match status" value="1"/>
</dbReference>
<reference evidence="13 14" key="1">
    <citation type="journal article" date="2019" name="Int. J. Syst. Evol. Microbiol.">
        <title>The Global Catalogue of Microorganisms (GCM) 10K type strain sequencing project: providing services to taxonomists for standard genome sequencing and annotation.</title>
        <authorList>
            <consortium name="The Broad Institute Genomics Platform"/>
            <consortium name="The Broad Institute Genome Sequencing Center for Infectious Disease"/>
            <person name="Wu L."/>
            <person name="Ma J."/>
        </authorList>
    </citation>
    <scope>NUCLEOTIDE SEQUENCE [LARGE SCALE GENOMIC DNA]</scope>
    <source>
        <strain evidence="13 14">JCM 16026</strain>
    </source>
</reference>
<keyword evidence="14" id="KW-1185">Reference proteome</keyword>
<dbReference type="PANTHER" id="PTHR23117">
    <property type="entry name" value="GUANYLATE KINASE-RELATED"/>
    <property type="match status" value="1"/>
</dbReference>